<dbReference type="EMBL" id="JANFVX010000011">
    <property type="protein sequence ID" value="MCW0344972.1"/>
    <property type="molecule type" value="Genomic_DNA"/>
</dbReference>
<organism evidence="2 3">
    <name type="scientific">Pantoea ananas</name>
    <name type="common">Erwinia uredovora</name>
    <dbReference type="NCBI Taxonomy" id="553"/>
    <lineage>
        <taxon>Bacteria</taxon>
        <taxon>Pseudomonadati</taxon>
        <taxon>Pseudomonadota</taxon>
        <taxon>Gammaproteobacteria</taxon>
        <taxon>Enterobacterales</taxon>
        <taxon>Erwiniaceae</taxon>
        <taxon>Pantoea</taxon>
    </lineage>
</organism>
<gene>
    <name evidence="2" type="ORF">NB703_003065</name>
</gene>
<comment type="caution">
    <text evidence="2">The sequence shown here is derived from an EMBL/GenBank/DDBJ whole genome shotgun (WGS) entry which is preliminary data.</text>
</comment>
<dbReference type="Proteomes" id="UP001208888">
    <property type="component" value="Unassembled WGS sequence"/>
</dbReference>
<evidence type="ECO:0000313" key="2">
    <source>
        <dbReference type="EMBL" id="MCW0344972.1"/>
    </source>
</evidence>
<dbReference type="InterPro" id="IPR057087">
    <property type="entry name" value="Gp12-like"/>
</dbReference>
<feature type="domain" description="Phage neck terminator protein gp12-like" evidence="1">
    <location>
        <begin position="33"/>
        <end position="187"/>
    </location>
</feature>
<proteinExistence type="predicted"/>
<evidence type="ECO:0000259" key="1">
    <source>
        <dbReference type="Pfam" id="PF23961"/>
    </source>
</evidence>
<sequence>MSYSRLMVAQMSNDSTQAGYLTPVSAPQAYDETLERLLSRWVKALCSLPDGMVRPRWTPVQAAMPAQEVNWCGFGITGFTGDDSPAFVQQSEDDAQMWRHEIVECIASFYGPSSQQIATLFRDGMQIPQNNAELNSIGLSFFDASPVSSFPELINNQWVRRYDVTVRMRRKVIRDYGVKSLIDGQISIFGE</sequence>
<evidence type="ECO:0000313" key="3">
    <source>
        <dbReference type="Proteomes" id="UP001208888"/>
    </source>
</evidence>
<dbReference type="Pfam" id="PF23961">
    <property type="entry name" value="Phage_tail_terminator_9"/>
    <property type="match status" value="1"/>
</dbReference>
<name>A0AAJ1D0Z0_PANAN</name>
<protein>
    <recommendedName>
        <fullName evidence="1">Phage neck terminator protein gp12-like domain-containing protein</fullName>
    </recommendedName>
</protein>
<dbReference type="NCBIfam" id="NF047498">
    <property type="entry name" value="LIC_12616_fam"/>
    <property type="match status" value="1"/>
</dbReference>
<reference evidence="2" key="1">
    <citation type="submission" date="2022-06" db="EMBL/GenBank/DDBJ databases">
        <title>Dynamics of rice microbiomes reveals core vertical transmitted seed endophytes.</title>
        <authorList>
            <person name="Liao K."/>
            <person name="Zhang X."/>
        </authorList>
    </citation>
    <scope>NUCLEOTIDE SEQUENCE</scope>
    <source>
        <strain evidence="2">JT1-17</strain>
    </source>
</reference>
<dbReference type="AlphaFoldDB" id="A0AAJ1D0Z0"/>
<accession>A0AAJ1D0Z0</accession>